<dbReference type="Pfam" id="PF02458">
    <property type="entry name" value="Transferase"/>
    <property type="match status" value="1"/>
</dbReference>
<dbReference type="Proteomes" id="UP001642487">
    <property type="component" value="Chromosome 7"/>
</dbReference>
<dbReference type="InterPro" id="IPR051504">
    <property type="entry name" value="Plant_metabolite_acyltrans"/>
</dbReference>
<evidence type="ECO:0000256" key="1">
    <source>
        <dbReference type="ARBA" id="ARBA00022679"/>
    </source>
</evidence>
<dbReference type="Gene3D" id="3.30.559.10">
    <property type="entry name" value="Chloramphenicol acetyltransferase-like domain"/>
    <property type="match status" value="2"/>
</dbReference>
<name>A0ABP0Z0U1_9ROSI</name>
<organism evidence="3 4">
    <name type="scientific">Citrullus colocynthis</name>
    <name type="common">colocynth</name>
    <dbReference type="NCBI Taxonomy" id="252529"/>
    <lineage>
        <taxon>Eukaryota</taxon>
        <taxon>Viridiplantae</taxon>
        <taxon>Streptophyta</taxon>
        <taxon>Embryophyta</taxon>
        <taxon>Tracheophyta</taxon>
        <taxon>Spermatophyta</taxon>
        <taxon>Magnoliopsida</taxon>
        <taxon>eudicotyledons</taxon>
        <taxon>Gunneridae</taxon>
        <taxon>Pentapetalae</taxon>
        <taxon>rosids</taxon>
        <taxon>fabids</taxon>
        <taxon>Cucurbitales</taxon>
        <taxon>Cucurbitaceae</taxon>
        <taxon>Benincaseae</taxon>
        <taxon>Citrullus</taxon>
    </lineage>
</organism>
<evidence type="ECO:0000256" key="2">
    <source>
        <dbReference type="ARBA" id="ARBA00023315"/>
    </source>
</evidence>
<dbReference type="InterPro" id="IPR023213">
    <property type="entry name" value="CAT-like_dom_sf"/>
</dbReference>
<keyword evidence="4" id="KW-1185">Reference proteome</keyword>
<keyword evidence="2" id="KW-0012">Acyltransferase</keyword>
<evidence type="ECO:0000313" key="3">
    <source>
        <dbReference type="EMBL" id="CAK9326404.1"/>
    </source>
</evidence>
<gene>
    <name evidence="3" type="ORF">CITCOLO1_LOCUS18753</name>
</gene>
<keyword evidence="1" id="KW-0808">Transferase</keyword>
<accession>A0ABP0Z0U1</accession>
<dbReference type="EMBL" id="OZ021741">
    <property type="protein sequence ID" value="CAK9326404.1"/>
    <property type="molecule type" value="Genomic_DNA"/>
</dbReference>
<reference evidence="3 4" key="1">
    <citation type="submission" date="2024-03" db="EMBL/GenBank/DDBJ databases">
        <authorList>
            <person name="Gkanogiannis A."/>
            <person name="Becerra Lopez-Lavalle L."/>
        </authorList>
    </citation>
    <scope>NUCLEOTIDE SEQUENCE [LARGE SCALE GENOMIC DNA]</scope>
</reference>
<evidence type="ECO:0000313" key="4">
    <source>
        <dbReference type="Proteomes" id="UP001642487"/>
    </source>
</evidence>
<protein>
    <submittedName>
        <fullName evidence="3">Uncharacterized protein</fullName>
    </submittedName>
</protein>
<dbReference type="PANTHER" id="PTHR31625">
    <property type="match status" value="1"/>
</dbReference>
<proteinExistence type="predicted"/>
<sequence>MEKVKQNLVRILEVSKVAPPPSAPSSATHFSLPFTYFDALFLKIPPTERLFFYSLPDPPLFNSNSALTRLKHSLSLTLQHFLPLSGNLVWQPESPKPTILYSPGDAVSLTVAETDADFTHFSGTEIRPVEACRPFVPELPAADDSVPVMALQVTVFQNRGLSIGISNHHAFVDGKSSIMFLKSWAYIFKHTQNNPESPVSSITLPPELTPFFDRSVIKDPKGIDMLYINYWLKKANPTDPSSKSLKYFPNLGVSPEMVRGTFEFTRTDIENLRKATRKEDESNPLKPTRYSSFVLAFAYISICAVKSARIEQKKKRVYLGFYADWRARLDPAVPANYFGNCGGSHGVFAEAGELEDEEEGLGIASKRIDEAIKGLEESVTKGAEESLSKWETVEEGIKFVGVVGSPRLGVYGLDFGWGRAKNVKMVSIERTGSISLADGGDGDGIEFSLVLSQPEMIRFASIFSDGLKTL</sequence>